<dbReference type="InterPro" id="IPR021675">
    <property type="entry name" value="DUF3261"/>
</dbReference>
<comment type="caution">
    <text evidence="1">The sequence shown here is derived from an EMBL/GenBank/DDBJ whole genome shotgun (WGS) entry which is preliminary data.</text>
</comment>
<dbReference type="Proteomes" id="UP000283087">
    <property type="component" value="Unassembled WGS sequence"/>
</dbReference>
<dbReference type="Pfam" id="PF11659">
    <property type="entry name" value="DUF3261"/>
    <property type="match status" value="1"/>
</dbReference>
<accession>A0A430KRI7</accession>
<protein>
    <submittedName>
        <fullName evidence="1">DUF3261 domain-containing protein</fullName>
    </submittedName>
</protein>
<name>A0A430KRI7_9GAMM</name>
<sequence length="198" mass="22459">MSTITKLSMSMLNLHRGLRSASLSVCVLLLMTGCSVFSPSERPAEMVLLQPADGPLPVLLTQRVSLNKWGQQQQFIAIGRFTYQQTKLVALLPTGQQLLYLEFDGEELTQRTAPSVELPGKEILALIQFALWSDEALHNSYRPEQGWALELTDRRRQLLYNDKVLLDVLYAKQQVIIDNQLKGYQVMIETLEQKDLTP</sequence>
<dbReference type="EMBL" id="RQXW01000007">
    <property type="protein sequence ID" value="RTE65963.1"/>
    <property type="molecule type" value="Genomic_DNA"/>
</dbReference>
<dbReference type="PROSITE" id="PS51257">
    <property type="entry name" value="PROKAR_LIPOPROTEIN"/>
    <property type="match status" value="1"/>
</dbReference>
<evidence type="ECO:0000313" key="2">
    <source>
        <dbReference type="Proteomes" id="UP000283087"/>
    </source>
</evidence>
<keyword evidence="2" id="KW-1185">Reference proteome</keyword>
<gene>
    <name evidence="1" type="ORF">EH243_09785</name>
</gene>
<dbReference type="OrthoDB" id="6386488at2"/>
<proteinExistence type="predicted"/>
<evidence type="ECO:0000313" key="1">
    <source>
        <dbReference type="EMBL" id="RTE65963.1"/>
    </source>
</evidence>
<reference evidence="1 2" key="1">
    <citation type="submission" date="2018-11" db="EMBL/GenBank/DDBJ databases">
        <title>The draft genome sequence of Amphritea opalescens ANRC-JH13T.</title>
        <authorList>
            <person name="Fang Z."/>
            <person name="Zhang Y."/>
            <person name="Han X."/>
        </authorList>
    </citation>
    <scope>NUCLEOTIDE SEQUENCE [LARGE SCALE GENOMIC DNA]</scope>
    <source>
        <strain evidence="1 2">ANRC-JH13</strain>
    </source>
</reference>
<organism evidence="1 2">
    <name type="scientific">Amphritea opalescens</name>
    <dbReference type="NCBI Taxonomy" id="2490544"/>
    <lineage>
        <taxon>Bacteria</taxon>
        <taxon>Pseudomonadati</taxon>
        <taxon>Pseudomonadota</taxon>
        <taxon>Gammaproteobacteria</taxon>
        <taxon>Oceanospirillales</taxon>
        <taxon>Oceanospirillaceae</taxon>
        <taxon>Amphritea</taxon>
    </lineage>
</organism>
<dbReference type="AlphaFoldDB" id="A0A430KRI7"/>